<evidence type="ECO:0000256" key="3">
    <source>
        <dbReference type="ARBA" id="ARBA00022679"/>
    </source>
</evidence>
<evidence type="ECO:0000313" key="6">
    <source>
        <dbReference type="Proteomes" id="UP001515480"/>
    </source>
</evidence>
<dbReference type="CDD" id="cd00761">
    <property type="entry name" value="Glyco_tranf_GTA_type"/>
    <property type="match status" value="1"/>
</dbReference>
<organism evidence="5 6">
    <name type="scientific">Prymnesium parvum</name>
    <name type="common">Toxic golden alga</name>
    <dbReference type="NCBI Taxonomy" id="97485"/>
    <lineage>
        <taxon>Eukaryota</taxon>
        <taxon>Haptista</taxon>
        <taxon>Haptophyta</taxon>
        <taxon>Prymnesiophyceae</taxon>
        <taxon>Prymnesiales</taxon>
        <taxon>Prymnesiaceae</taxon>
        <taxon>Prymnesium</taxon>
    </lineage>
</organism>
<dbReference type="PANTHER" id="PTHR43179">
    <property type="entry name" value="RHAMNOSYLTRANSFERASE WBBL"/>
    <property type="match status" value="1"/>
</dbReference>
<dbReference type="PANTHER" id="PTHR43179:SF12">
    <property type="entry name" value="GALACTOFURANOSYLTRANSFERASE GLFT2"/>
    <property type="match status" value="1"/>
</dbReference>
<keyword evidence="2" id="KW-0328">Glycosyltransferase</keyword>
<dbReference type="Proteomes" id="UP001515480">
    <property type="component" value="Unassembled WGS sequence"/>
</dbReference>
<dbReference type="GO" id="GO:0016757">
    <property type="term" value="F:glycosyltransferase activity"/>
    <property type="evidence" value="ECO:0007669"/>
    <property type="project" value="UniProtKB-KW"/>
</dbReference>
<keyword evidence="3" id="KW-0808">Transferase</keyword>
<keyword evidence="6" id="KW-1185">Reference proteome</keyword>
<gene>
    <name evidence="5" type="ORF">AB1Y20_020682</name>
</gene>
<evidence type="ECO:0008006" key="7">
    <source>
        <dbReference type="Google" id="ProtNLM"/>
    </source>
</evidence>
<accession>A0AB34JY30</accession>
<feature type="region of interest" description="Disordered" evidence="4">
    <location>
        <begin position="1"/>
        <end position="20"/>
    </location>
</feature>
<dbReference type="EMBL" id="JBGBPQ010000004">
    <property type="protein sequence ID" value="KAL1525848.1"/>
    <property type="molecule type" value="Genomic_DNA"/>
</dbReference>
<dbReference type="AlphaFoldDB" id="A0AB34JY30"/>
<evidence type="ECO:0000256" key="1">
    <source>
        <dbReference type="ARBA" id="ARBA00006739"/>
    </source>
</evidence>
<protein>
    <recommendedName>
        <fullName evidence="7">Glycosyltransferase 2-like domain-containing protein</fullName>
    </recommendedName>
</protein>
<name>A0AB34JY30_PRYPA</name>
<dbReference type="InterPro" id="IPR029044">
    <property type="entry name" value="Nucleotide-diphossugar_trans"/>
</dbReference>
<dbReference type="Gene3D" id="3.90.550.10">
    <property type="entry name" value="Spore Coat Polysaccharide Biosynthesis Protein SpsA, Chain A"/>
    <property type="match status" value="1"/>
</dbReference>
<evidence type="ECO:0000313" key="5">
    <source>
        <dbReference type="EMBL" id="KAL1525848.1"/>
    </source>
</evidence>
<evidence type="ECO:0000256" key="2">
    <source>
        <dbReference type="ARBA" id="ARBA00022676"/>
    </source>
</evidence>
<comment type="caution">
    <text evidence="5">The sequence shown here is derived from an EMBL/GenBank/DDBJ whole genome shotgun (WGS) entry which is preliminary data.</text>
</comment>
<reference evidence="5 6" key="1">
    <citation type="journal article" date="2024" name="Science">
        <title>Giant polyketide synthase enzymes in the biosynthesis of giant marine polyether toxins.</title>
        <authorList>
            <person name="Fallon T.R."/>
            <person name="Shende V.V."/>
            <person name="Wierzbicki I.H."/>
            <person name="Pendleton A.L."/>
            <person name="Watervoot N.F."/>
            <person name="Auber R.P."/>
            <person name="Gonzalez D.J."/>
            <person name="Wisecaver J.H."/>
            <person name="Moore B.S."/>
        </authorList>
    </citation>
    <scope>NUCLEOTIDE SEQUENCE [LARGE SCALE GENOMIC DNA]</scope>
    <source>
        <strain evidence="5 6">12B1</strain>
    </source>
</reference>
<dbReference type="SUPFAM" id="SSF53448">
    <property type="entry name" value="Nucleotide-diphospho-sugar transferases"/>
    <property type="match status" value="1"/>
</dbReference>
<proteinExistence type="inferred from homology"/>
<evidence type="ECO:0000256" key="4">
    <source>
        <dbReference type="SAM" id="MobiDB-lite"/>
    </source>
</evidence>
<sequence>MARHAFLPLSPRRSEGWKARPPCNTSSPLEQPLVSALLQTFKDGGNARQLSRRLHAFARLELLANADSAVDVARWVAALDGPADYLLLSPNVHEIRAYNRLARMARGEFLLVLQGDHCLPPTPAWLHEGLEIFARLPRLAMLGGQMGFNQVPYRRVAENVSWGAPPCRAVPSQLSVGGRGVPFMFVSGVNIGPLLIRREAFLRVGGFDEAFSCAGQPGIQLDTELSLQLWRQGYQVGLWYSAVSNGVGGRKTRTDRAQKRVRNQNDVINGRRCERLFRQHDLAVVDAANKQLEWLPDPEAARDDRLLSLGMRSPKRCSEE</sequence>
<comment type="similarity">
    <text evidence="1">Belongs to the glycosyltransferase 2 family.</text>
</comment>